<feature type="signal peptide" evidence="1">
    <location>
        <begin position="1"/>
        <end position="18"/>
    </location>
</feature>
<name>A0A2I3C586_VIBAX</name>
<dbReference type="EMBL" id="CP006718">
    <property type="protein sequence ID" value="AGV16746.1"/>
    <property type="molecule type" value="Genomic_DNA"/>
</dbReference>
<evidence type="ECO:0000313" key="2">
    <source>
        <dbReference type="EMBL" id="AGV16746.1"/>
    </source>
</evidence>
<evidence type="ECO:0000256" key="1">
    <source>
        <dbReference type="SAM" id="SignalP"/>
    </source>
</evidence>
<protein>
    <submittedName>
        <fullName evidence="2">Uncharacterized protein</fullName>
    </submittedName>
</protein>
<evidence type="ECO:0000313" key="3">
    <source>
        <dbReference type="Proteomes" id="UP000016714"/>
    </source>
</evidence>
<sequence length="128" mass="14464">MKKVSYLLLGLLSTSVLAEPNDGLIGTYLNSDKLSCNLEVKLFEKQGRNYFEVKIEKRLLSGEYILDEQYVIFEGLTASEASGLTKREVSARIESGDLLFQNYGNSMNPYTLFSECAEKYLILSKVRT</sequence>
<dbReference type="Proteomes" id="UP000016714">
    <property type="component" value="Chromosome 1"/>
</dbReference>
<dbReference type="RefSeq" id="WP_017821984.1">
    <property type="nucleotide sequence ID" value="NC_022349.1"/>
</dbReference>
<accession>A0A2I3C586</accession>
<dbReference type="KEGG" id="vag:N646_0913"/>
<keyword evidence="1" id="KW-0732">Signal</keyword>
<dbReference type="AlphaFoldDB" id="A0A2I3C586"/>
<organism evidence="2 3">
    <name type="scientific">Vibrio alginolyticus (strain ATCC 17749 / DSM 2171 / NBRC 15630 / NCIMB 1903 / NCTC 12160 / XII-53)</name>
    <dbReference type="NCBI Taxonomy" id="1219076"/>
    <lineage>
        <taxon>Bacteria</taxon>
        <taxon>Pseudomonadati</taxon>
        <taxon>Pseudomonadota</taxon>
        <taxon>Gammaproteobacteria</taxon>
        <taxon>Vibrionales</taxon>
        <taxon>Vibrionaceae</taxon>
        <taxon>Vibrio</taxon>
    </lineage>
</organism>
<reference evidence="2 3" key="1">
    <citation type="journal article" date="2015" name="Genome Announc.">
        <title>Complete genome sequence of Vibrio alginolyticus ATCC 17749.</title>
        <authorList>
            <person name="Liu X.F."/>
            <person name="Cao Y."/>
            <person name="Zhang H.L."/>
            <person name="Chen Y.J."/>
            <person name="Hu C.J."/>
        </authorList>
    </citation>
    <scope>NUCLEOTIDE SEQUENCE [LARGE SCALE GENOMIC DNA]</scope>
    <source>
        <strain evidence="3">ATCC 17749 / DSM 2171 / NBRC 15630 / NCIMB 1903 / NCTC 12160 / XII-53</strain>
    </source>
</reference>
<gene>
    <name evidence="2" type="ORF">N646_0913</name>
</gene>
<feature type="chain" id="PRO_5014150470" evidence="1">
    <location>
        <begin position="19"/>
        <end position="128"/>
    </location>
</feature>
<dbReference type="HOGENOM" id="CLU_1958639_0_0_6"/>
<proteinExistence type="predicted"/>